<dbReference type="Gene3D" id="3.30.565.10">
    <property type="entry name" value="Histidine kinase-like ATPase, C-terminal domain"/>
    <property type="match status" value="1"/>
</dbReference>
<evidence type="ECO:0000256" key="2">
    <source>
        <dbReference type="ARBA" id="ARBA00004370"/>
    </source>
</evidence>
<dbReference type="PRINTS" id="PR00344">
    <property type="entry name" value="BCTRLSENSOR"/>
</dbReference>
<organism evidence="14 15">
    <name type="scientific">Parathalassolituus penaei</name>
    <dbReference type="NCBI Taxonomy" id="2997323"/>
    <lineage>
        <taxon>Bacteria</taxon>
        <taxon>Pseudomonadati</taxon>
        <taxon>Pseudomonadota</taxon>
        <taxon>Gammaproteobacteria</taxon>
        <taxon>Oceanospirillales</taxon>
        <taxon>Oceanospirillaceae</taxon>
        <taxon>Parathalassolituus</taxon>
    </lineage>
</organism>
<protein>
    <recommendedName>
        <fullName evidence="3">histidine kinase</fullName>
        <ecNumber evidence="3">2.7.13.3</ecNumber>
    </recommendedName>
</protein>
<dbReference type="SUPFAM" id="SSF55874">
    <property type="entry name" value="ATPase domain of HSP90 chaperone/DNA topoisomerase II/histidine kinase"/>
    <property type="match status" value="1"/>
</dbReference>
<dbReference type="InterPro" id="IPR050351">
    <property type="entry name" value="BphY/WalK/GraS-like"/>
</dbReference>
<dbReference type="PROSITE" id="PS50885">
    <property type="entry name" value="HAMP"/>
    <property type="match status" value="1"/>
</dbReference>
<evidence type="ECO:0000256" key="6">
    <source>
        <dbReference type="ARBA" id="ARBA00022741"/>
    </source>
</evidence>
<dbReference type="Gene3D" id="1.10.287.130">
    <property type="match status" value="1"/>
</dbReference>
<dbReference type="InterPro" id="IPR036890">
    <property type="entry name" value="HATPase_C_sf"/>
</dbReference>
<evidence type="ECO:0000313" key="14">
    <source>
        <dbReference type="EMBL" id="MCY0966664.1"/>
    </source>
</evidence>
<comment type="catalytic activity">
    <reaction evidence="1">
        <text>ATP + protein L-histidine = ADP + protein N-phospho-L-histidine.</text>
        <dbReference type="EC" id="2.7.13.3"/>
    </reaction>
</comment>
<keyword evidence="6" id="KW-0547">Nucleotide-binding</keyword>
<feature type="transmembrane region" description="Helical" evidence="11">
    <location>
        <begin position="186"/>
        <end position="210"/>
    </location>
</feature>
<dbReference type="GO" id="GO:0000156">
    <property type="term" value="F:phosphorelay response regulator activity"/>
    <property type="evidence" value="ECO:0007669"/>
    <property type="project" value="TreeGrafter"/>
</dbReference>
<evidence type="ECO:0000256" key="11">
    <source>
        <dbReference type="SAM" id="Phobius"/>
    </source>
</evidence>
<keyword evidence="11" id="KW-0812">Transmembrane</keyword>
<keyword evidence="10 11" id="KW-0472">Membrane</keyword>
<proteinExistence type="predicted"/>
<comment type="subcellular location">
    <subcellularLocation>
        <location evidence="2">Membrane</location>
    </subcellularLocation>
</comment>
<dbReference type="PANTHER" id="PTHR42878:SF7">
    <property type="entry name" value="SENSOR HISTIDINE KINASE GLRK"/>
    <property type="match status" value="1"/>
</dbReference>
<dbReference type="FunFam" id="1.10.287.130:FF:000001">
    <property type="entry name" value="Two-component sensor histidine kinase"/>
    <property type="match status" value="1"/>
</dbReference>
<keyword evidence="15" id="KW-1185">Reference proteome</keyword>
<keyword evidence="8 14" id="KW-0067">ATP-binding</keyword>
<feature type="domain" description="HAMP" evidence="13">
    <location>
        <begin position="211"/>
        <end position="263"/>
    </location>
</feature>
<dbReference type="InterPro" id="IPR004358">
    <property type="entry name" value="Sig_transdc_His_kin-like_C"/>
</dbReference>
<dbReference type="InterPro" id="IPR003661">
    <property type="entry name" value="HisK_dim/P_dom"/>
</dbReference>
<keyword evidence="4" id="KW-0597">Phosphoprotein</keyword>
<dbReference type="Gene3D" id="6.10.340.10">
    <property type="match status" value="1"/>
</dbReference>
<keyword evidence="7" id="KW-0418">Kinase</keyword>
<dbReference type="InterPro" id="IPR003594">
    <property type="entry name" value="HATPase_dom"/>
</dbReference>
<dbReference type="Proteomes" id="UP001150830">
    <property type="component" value="Unassembled WGS sequence"/>
</dbReference>
<evidence type="ECO:0000256" key="3">
    <source>
        <dbReference type="ARBA" id="ARBA00012438"/>
    </source>
</evidence>
<accession>A0A9X3EH58</accession>
<dbReference type="Pfam" id="PF00512">
    <property type="entry name" value="HisKA"/>
    <property type="match status" value="1"/>
</dbReference>
<dbReference type="InterPro" id="IPR005467">
    <property type="entry name" value="His_kinase_dom"/>
</dbReference>
<dbReference type="GO" id="GO:0000155">
    <property type="term" value="F:phosphorelay sensor kinase activity"/>
    <property type="evidence" value="ECO:0007669"/>
    <property type="project" value="InterPro"/>
</dbReference>
<evidence type="ECO:0000259" key="13">
    <source>
        <dbReference type="PROSITE" id="PS50885"/>
    </source>
</evidence>
<dbReference type="InterPro" id="IPR036097">
    <property type="entry name" value="HisK_dim/P_sf"/>
</dbReference>
<dbReference type="GO" id="GO:0007234">
    <property type="term" value="P:osmosensory signaling via phosphorelay pathway"/>
    <property type="evidence" value="ECO:0007669"/>
    <property type="project" value="TreeGrafter"/>
</dbReference>
<name>A0A9X3EH58_9GAMM</name>
<keyword evidence="5" id="KW-0808">Transferase</keyword>
<evidence type="ECO:0000256" key="4">
    <source>
        <dbReference type="ARBA" id="ARBA00022553"/>
    </source>
</evidence>
<dbReference type="GO" id="GO:0030295">
    <property type="term" value="F:protein kinase activator activity"/>
    <property type="evidence" value="ECO:0007669"/>
    <property type="project" value="TreeGrafter"/>
</dbReference>
<dbReference type="PANTHER" id="PTHR42878">
    <property type="entry name" value="TWO-COMPONENT HISTIDINE KINASE"/>
    <property type="match status" value="1"/>
</dbReference>
<keyword evidence="9" id="KW-0902">Two-component regulatory system</keyword>
<comment type="caution">
    <text evidence="14">The sequence shown here is derived from an EMBL/GenBank/DDBJ whole genome shotgun (WGS) entry which is preliminary data.</text>
</comment>
<evidence type="ECO:0000256" key="5">
    <source>
        <dbReference type="ARBA" id="ARBA00022679"/>
    </source>
</evidence>
<dbReference type="SUPFAM" id="SSF158472">
    <property type="entry name" value="HAMP domain-like"/>
    <property type="match status" value="1"/>
</dbReference>
<dbReference type="Pfam" id="PF02518">
    <property type="entry name" value="HATPase_c"/>
    <property type="match status" value="1"/>
</dbReference>
<dbReference type="CDD" id="cd00075">
    <property type="entry name" value="HATPase"/>
    <property type="match status" value="1"/>
</dbReference>
<reference evidence="14" key="1">
    <citation type="submission" date="2022-11" db="EMBL/GenBank/DDBJ databases">
        <title>Parathalassolutuus dongxingensis gen. nov., sp. nov., a novel member of family Oceanospirillaceae isolated from a coastal shrimp pond in Guangxi, China.</title>
        <authorList>
            <person name="Chen H."/>
        </authorList>
    </citation>
    <scope>NUCLEOTIDE SEQUENCE</scope>
    <source>
        <strain evidence="14">G-43</strain>
    </source>
</reference>
<evidence type="ECO:0000259" key="12">
    <source>
        <dbReference type="PROSITE" id="PS50109"/>
    </source>
</evidence>
<dbReference type="Pfam" id="PF00672">
    <property type="entry name" value="HAMP"/>
    <property type="match status" value="1"/>
</dbReference>
<dbReference type="EC" id="2.7.13.3" evidence="3"/>
<sequence length="519" mass="58689">MYKKKLFLFGLLSGAVLLVALAGVALSAHITRANLQQSMIAQSLLTEHQQLSSISYRLFKQLTDELIFGRNANQALVRKKQELIDQSLRVIRELELRQREALGPDLTQGSVEDTDELEKLLTEIIVEFRAIIDLNDATPLRQQERLQRLLEVTIDNQFREAINAAVTRQSRMVAATNARIDTLNTALMWFTILLATLAGPFIVFGCVWLFNQLYQPLTVIQTGTQVIASGDYHFRLPENLDSEFHSLVQSLNQLAARLAEHELQQEQQHQQLQFEVEQRTRELTEANHQLTLQDARRKQFMADVSHELRTPLTIIRGEAQVTLRQPQLDEQTYRQTLQVILDQSVNLSRLVDDLLLLARAEMSQLKLNCSSVDLVTLLQQQARDWQRLHPARHIDCVIAPNLGSTLLQADEQRLQQVIAILMDNATRYSPTQTPVTLQLGKADGRFMIQVIDQGEGISTQDLPHIFERFVRFKPKTEGTGLGLAIARVIAIAHQGDIRVTSAPGQGSTFTLVLPETLLS</sequence>
<dbReference type="InterPro" id="IPR003660">
    <property type="entry name" value="HAMP_dom"/>
</dbReference>
<dbReference type="SMART" id="SM00387">
    <property type="entry name" value="HATPase_c"/>
    <property type="match status" value="1"/>
</dbReference>
<dbReference type="CDD" id="cd06225">
    <property type="entry name" value="HAMP"/>
    <property type="match status" value="1"/>
</dbReference>
<keyword evidence="11" id="KW-1133">Transmembrane helix</keyword>
<evidence type="ECO:0000256" key="9">
    <source>
        <dbReference type="ARBA" id="ARBA00023012"/>
    </source>
</evidence>
<dbReference type="SUPFAM" id="SSF47384">
    <property type="entry name" value="Homodimeric domain of signal transducing histidine kinase"/>
    <property type="match status" value="1"/>
</dbReference>
<evidence type="ECO:0000256" key="8">
    <source>
        <dbReference type="ARBA" id="ARBA00022840"/>
    </source>
</evidence>
<dbReference type="RefSeq" id="WP_283174865.1">
    <property type="nucleotide sequence ID" value="NZ_JAPNOA010000056.1"/>
</dbReference>
<evidence type="ECO:0000313" key="15">
    <source>
        <dbReference type="Proteomes" id="UP001150830"/>
    </source>
</evidence>
<dbReference type="SMART" id="SM00304">
    <property type="entry name" value="HAMP"/>
    <property type="match status" value="1"/>
</dbReference>
<dbReference type="AlphaFoldDB" id="A0A9X3EH58"/>
<dbReference type="GO" id="GO:0005524">
    <property type="term" value="F:ATP binding"/>
    <property type="evidence" value="ECO:0007669"/>
    <property type="project" value="UniProtKB-KW"/>
</dbReference>
<dbReference type="SMART" id="SM00388">
    <property type="entry name" value="HisKA"/>
    <property type="match status" value="1"/>
</dbReference>
<dbReference type="FunFam" id="3.30.565.10:FF:000006">
    <property type="entry name" value="Sensor histidine kinase WalK"/>
    <property type="match status" value="1"/>
</dbReference>
<dbReference type="EMBL" id="JAPNOA010000056">
    <property type="protein sequence ID" value="MCY0966664.1"/>
    <property type="molecule type" value="Genomic_DNA"/>
</dbReference>
<feature type="domain" description="Histidine kinase" evidence="12">
    <location>
        <begin position="303"/>
        <end position="517"/>
    </location>
</feature>
<evidence type="ECO:0000256" key="7">
    <source>
        <dbReference type="ARBA" id="ARBA00022777"/>
    </source>
</evidence>
<evidence type="ECO:0000256" key="10">
    <source>
        <dbReference type="ARBA" id="ARBA00023136"/>
    </source>
</evidence>
<dbReference type="CDD" id="cd00082">
    <property type="entry name" value="HisKA"/>
    <property type="match status" value="1"/>
</dbReference>
<dbReference type="PROSITE" id="PS50109">
    <property type="entry name" value="HIS_KIN"/>
    <property type="match status" value="1"/>
</dbReference>
<dbReference type="GO" id="GO:0005886">
    <property type="term" value="C:plasma membrane"/>
    <property type="evidence" value="ECO:0007669"/>
    <property type="project" value="UniProtKB-ARBA"/>
</dbReference>
<evidence type="ECO:0000256" key="1">
    <source>
        <dbReference type="ARBA" id="ARBA00000085"/>
    </source>
</evidence>
<gene>
    <name evidence="14" type="ORF">OUO13_15860</name>
</gene>